<evidence type="ECO:0000256" key="1">
    <source>
        <dbReference type="SAM" id="Phobius"/>
    </source>
</evidence>
<gene>
    <name evidence="2" type="ordered locus">CENSYa_1984</name>
</gene>
<evidence type="ECO:0000313" key="2">
    <source>
        <dbReference type="EMBL" id="ABK78589.1"/>
    </source>
</evidence>
<accession>A0RZ22</accession>
<feature type="transmembrane region" description="Helical" evidence="1">
    <location>
        <begin position="154"/>
        <end position="178"/>
    </location>
</feature>
<dbReference type="Proteomes" id="UP000000758">
    <property type="component" value="Chromosome"/>
</dbReference>
<name>A0RZ22_CENSY</name>
<protein>
    <submittedName>
        <fullName evidence="2">Uncharacterized protein</fullName>
    </submittedName>
</protein>
<keyword evidence="1" id="KW-0812">Transmembrane</keyword>
<proteinExistence type="predicted"/>
<keyword evidence="1" id="KW-0472">Membrane</keyword>
<dbReference type="KEGG" id="csy:CENSYa_1984"/>
<reference evidence="2 3" key="1">
    <citation type="journal article" date="2006" name="Proc. Natl. Acad. Sci. U.S.A.">
        <title>Genomic analysis of the uncultivated marine crenarchaeote Cenarchaeum symbiosum.</title>
        <authorList>
            <person name="Hallam S.J."/>
            <person name="Konstantinidis K.T."/>
            <person name="Putnam N."/>
            <person name="Schleper C."/>
            <person name="Watanabe Y."/>
            <person name="Sugahara J."/>
            <person name="Preston C."/>
            <person name="de la Torre J."/>
            <person name="Richardson P.M."/>
            <person name="DeLong E.F."/>
        </authorList>
    </citation>
    <scope>NUCLEOTIDE SEQUENCE [LARGE SCALE GENOMIC DNA]</scope>
    <source>
        <strain evidence="3">A</strain>
    </source>
</reference>
<dbReference type="EMBL" id="DP000238">
    <property type="protein sequence ID" value="ABK78589.1"/>
    <property type="molecule type" value="Genomic_DNA"/>
</dbReference>
<dbReference type="EnsemblBacteria" id="ABK78589">
    <property type="protein sequence ID" value="ABK78589"/>
    <property type="gene ID" value="CENSYa_1984"/>
</dbReference>
<evidence type="ECO:0000313" key="3">
    <source>
        <dbReference type="Proteomes" id="UP000000758"/>
    </source>
</evidence>
<keyword evidence="3" id="KW-1185">Reference proteome</keyword>
<dbReference type="HOGENOM" id="CLU_1544140_0_0_2"/>
<organism evidence="2 3">
    <name type="scientific">Cenarchaeum symbiosum (strain A)</name>
    <dbReference type="NCBI Taxonomy" id="414004"/>
    <lineage>
        <taxon>Archaea</taxon>
        <taxon>Nitrososphaerota</taxon>
        <taxon>Candidatus Cenarchaeales</taxon>
        <taxon>Candidatus Cenarchaeaceae</taxon>
        <taxon>Candidatus Cenarchaeum</taxon>
    </lineage>
</organism>
<keyword evidence="1" id="KW-1133">Transmembrane helix</keyword>
<sequence length="189" mass="21150">MKLHYNTFAACLIAVNPRIPIILAVLAVAAGAGGISESHAHSLFNSAEEFIGGYRVQIATLPEFPQVDEPSTILLRVTDIDFVEVDRFTMGLRFTYQGEQLWAIAPRAVDGSHWEVEHSFTSKGNHIVFVDLYDMNEQGEILTYTFNLSTQSPFGYIFFFSITVGASTFAVIVGYVYIPKRFPRHKPKP</sequence>
<dbReference type="AlphaFoldDB" id="A0RZ22"/>